<evidence type="ECO:0000259" key="1">
    <source>
        <dbReference type="Pfam" id="PF18765"/>
    </source>
</evidence>
<feature type="domain" description="Polymerase beta nucleotidyltransferase" evidence="1">
    <location>
        <begin position="25"/>
        <end position="60"/>
    </location>
</feature>
<evidence type="ECO:0000313" key="3">
    <source>
        <dbReference type="Proteomes" id="UP000179241"/>
    </source>
</evidence>
<comment type="caution">
    <text evidence="2">The sequence shown here is derived from an EMBL/GenBank/DDBJ whole genome shotgun (WGS) entry which is preliminary data.</text>
</comment>
<dbReference type="InterPro" id="IPR041633">
    <property type="entry name" value="Polbeta"/>
</dbReference>
<accession>A0A1F8CKN1</accession>
<name>A0A1F8CKN1_9BACT</name>
<organism evidence="2 3">
    <name type="scientific">Candidatus Woesebacteria bacterium RIFOXYA1_FULL_43_9</name>
    <dbReference type="NCBI Taxonomy" id="1802534"/>
    <lineage>
        <taxon>Bacteria</taxon>
        <taxon>Candidatus Woeseibacteriota</taxon>
    </lineage>
</organism>
<dbReference type="EMBL" id="MGHU01000040">
    <property type="protein sequence ID" value="OGM76923.1"/>
    <property type="molecule type" value="Genomic_DNA"/>
</dbReference>
<proteinExistence type="predicted"/>
<dbReference type="AlphaFoldDB" id="A0A1F8CKN1"/>
<dbReference type="Pfam" id="PF18765">
    <property type="entry name" value="Polbeta"/>
    <property type="match status" value="1"/>
</dbReference>
<evidence type="ECO:0000313" key="2">
    <source>
        <dbReference type="EMBL" id="OGM76923.1"/>
    </source>
</evidence>
<reference evidence="2 3" key="1">
    <citation type="journal article" date="2016" name="Nat. Commun.">
        <title>Thousands of microbial genomes shed light on interconnected biogeochemical processes in an aquifer system.</title>
        <authorList>
            <person name="Anantharaman K."/>
            <person name="Brown C.T."/>
            <person name="Hug L.A."/>
            <person name="Sharon I."/>
            <person name="Castelle C.J."/>
            <person name="Probst A.J."/>
            <person name="Thomas B.C."/>
            <person name="Singh A."/>
            <person name="Wilkins M.J."/>
            <person name="Karaoz U."/>
            <person name="Brodie E.L."/>
            <person name="Williams K.H."/>
            <person name="Hubbard S.S."/>
            <person name="Banfield J.F."/>
        </authorList>
    </citation>
    <scope>NUCLEOTIDE SEQUENCE [LARGE SCALE GENOMIC DNA]</scope>
</reference>
<gene>
    <name evidence="2" type="ORF">A2188_01780</name>
</gene>
<dbReference type="InterPro" id="IPR043519">
    <property type="entry name" value="NT_sf"/>
</dbReference>
<dbReference type="CDD" id="cd05403">
    <property type="entry name" value="NT_KNTase_like"/>
    <property type="match status" value="1"/>
</dbReference>
<dbReference type="SUPFAM" id="SSF81301">
    <property type="entry name" value="Nucleotidyltransferase"/>
    <property type="match status" value="1"/>
</dbReference>
<dbReference type="Proteomes" id="UP000179241">
    <property type="component" value="Unassembled WGS sequence"/>
</dbReference>
<protein>
    <recommendedName>
        <fullName evidence="1">Polymerase beta nucleotidyltransferase domain-containing protein</fullName>
    </recommendedName>
</protein>
<dbReference type="Gene3D" id="3.30.460.10">
    <property type="entry name" value="Beta Polymerase, domain 2"/>
    <property type="match status" value="1"/>
</dbReference>
<sequence>MQLNLARTEAAKEFAQRLRETSLSSEIGQVVLFGSVAKYRDHEFSDIDLAVEVKTTEYIIPDLILRPIEAKLAEIGFQVTGERFPCRSGNVFHCTVLSTAQLLDGDSFSAVISAIQDDGIGI</sequence>